<feature type="binding site" evidence="3">
    <location>
        <position position="227"/>
    </location>
    <ligand>
        <name>Zn(2+)</name>
        <dbReference type="ChEBI" id="CHEBI:29105"/>
    </ligand>
</feature>
<dbReference type="PROSITE" id="PS50970">
    <property type="entry name" value="HCY"/>
    <property type="match status" value="1"/>
</dbReference>
<dbReference type="SUPFAM" id="SSF82282">
    <property type="entry name" value="Homocysteine S-methyltransferase"/>
    <property type="match status" value="1"/>
</dbReference>
<dbReference type="Proteomes" id="UP001258994">
    <property type="component" value="Chromosome"/>
</dbReference>
<feature type="binding site" evidence="3">
    <location>
        <position position="297"/>
    </location>
    <ligand>
        <name>Zn(2+)</name>
        <dbReference type="ChEBI" id="CHEBI:29105"/>
    </ligand>
</feature>
<evidence type="ECO:0000256" key="1">
    <source>
        <dbReference type="ARBA" id="ARBA00022603"/>
    </source>
</evidence>
<organism evidence="5 6">
    <name type="scientific">Thalassotalea psychrophila</name>
    <dbReference type="NCBI Taxonomy" id="3065647"/>
    <lineage>
        <taxon>Bacteria</taxon>
        <taxon>Pseudomonadati</taxon>
        <taxon>Pseudomonadota</taxon>
        <taxon>Gammaproteobacteria</taxon>
        <taxon>Alteromonadales</taxon>
        <taxon>Colwelliaceae</taxon>
        <taxon>Thalassotalea</taxon>
    </lineage>
</organism>
<keyword evidence="3" id="KW-0479">Metal-binding</keyword>
<evidence type="ECO:0000313" key="6">
    <source>
        <dbReference type="Proteomes" id="UP001258994"/>
    </source>
</evidence>
<proteinExistence type="predicted"/>
<name>A0ABY9TPD3_9GAMM</name>
<evidence type="ECO:0000313" key="5">
    <source>
        <dbReference type="EMBL" id="WNC70632.1"/>
    </source>
</evidence>
<evidence type="ECO:0000256" key="3">
    <source>
        <dbReference type="PROSITE-ProRule" id="PRU00333"/>
    </source>
</evidence>
<keyword evidence="6" id="KW-1185">Reference proteome</keyword>
<dbReference type="InterPro" id="IPR003726">
    <property type="entry name" value="HCY_dom"/>
</dbReference>
<dbReference type="PANTHER" id="PTHR11103:SF18">
    <property type="entry name" value="SLR1189 PROTEIN"/>
    <property type="match status" value="1"/>
</dbReference>
<accession>A0ABY9TPD3</accession>
<feature type="binding site" evidence="3">
    <location>
        <position position="296"/>
    </location>
    <ligand>
        <name>Zn(2+)</name>
        <dbReference type="ChEBI" id="CHEBI:29105"/>
    </ligand>
</feature>
<feature type="domain" description="Hcy-binding" evidence="4">
    <location>
        <begin position="4"/>
        <end position="311"/>
    </location>
</feature>
<evidence type="ECO:0000259" key="4">
    <source>
        <dbReference type="PROSITE" id="PS50970"/>
    </source>
</evidence>
<dbReference type="Pfam" id="PF02574">
    <property type="entry name" value="S-methyl_trans"/>
    <property type="match status" value="1"/>
</dbReference>
<gene>
    <name evidence="5" type="ORF">RGQ13_10855</name>
</gene>
<protein>
    <submittedName>
        <fullName evidence="5">Homocysteine S-methyltransferase family protein</fullName>
    </submittedName>
</protein>
<dbReference type="Gene3D" id="3.20.20.330">
    <property type="entry name" value="Homocysteine-binding-like domain"/>
    <property type="match status" value="1"/>
</dbReference>
<keyword evidence="1 3" id="KW-0489">Methyltransferase</keyword>
<evidence type="ECO:0000256" key="2">
    <source>
        <dbReference type="ARBA" id="ARBA00022679"/>
    </source>
</evidence>
<dbReference type="EMBL" id="CP134145">
    <property type="protein sequence ID" value="WNC70632.1"/>
    <property type="molecule type" value="Genomic_DNA"/>
</dbReference>
<keyword evidence="3" id="KW-0862">Zinc</keyword>
<dbReference type="RefSeq" id="WP_348389771.1">
    <property type="nucleotide sequence ID" value="NZ_CP134145.1"/>
</dbReference>
<comment type="cofactor">
    <cofactor evidence="3">
        <name>Zn(2+)</name>
        <dbReference type="ChEBI" id="CHEBI:29105"/>
    </cofactor>
</comment>
<dbReference type="PANTHER" id="PTHR11103">
    <property type="entry name" value="SLR1189 PROTEIN"/>
    <property type="match status" value="1"/>
</dbReference>
<sequence length="312" mass="34924">MHKYRENLPQLAGSLFLTDGGMETTLIFHNGIELPEFASFDLLKNEHGRNIIKQYFKPYIDIAKQYQVGFILESVTWRANKDWAKKLGYDKASVKEVNIKAIQLLENIQAEYDSSETEMVISGCIGPGDDGYNPQSFMSVEQAQAYHHDQIETFSETSCDMVTALTMTYCEEAIGITLAAKALCMPVVISFTLETNGCLPTGESLKAAIEKVDQASQEYPAYYMINCAHPSHFENIFEFNEPWIKRVRGLRANASCLSHAELDEAQELDAGNPDELGAQYKVLRNKLANLNVLGGCCGTDHRHIEAIIKATY</sequence>
<keyword evidence="2 3" id="KW-0808">Transferase</keyword>
<dbReference type="InterPro" id="IPR036589">
    <property type="entry name" value="HCY_dom_sf"/>
</dbReference>
<reference evidence="6" key="1">
    <citation type="submission" date="2023-09" db="EMBL/GenBank/DDBJ databases">
        <authorList>
            <person name="Li S."/>
            <person name="Li X."/>
            <person name="Zhang C."/>
            <person name="Zhao Z."/>
        </authorList>
    </citation>
    <scope>NUCLEOTIDE SEQUENCE [LARGE SCALE GENOMIC DNA]</scope>
    <source>
        <strain evidence="6">SQ149</strain>
    </source>
</reference>